<evidence type="ECO:0000256" key="1">
    <source>
        <dbReference type="ARBA" id="ARBA00022692"/>
    </source>
</evidence>
<dbReference type="PANTHER" id="PTHR45761">
    <property type="entry name" value="EXTENDED SYNAPTOTAGMIN-LIKE PROTEIN 2, ISOFORM C"/>
    <property type="match status" value="1"/>
</dbReference>
<dbReference type="GO" id="GO:0005509">
    <property type="term" value="F:calcium ion binding"/>
    <property type="evidence" value="ECO:0007669"/>
    <property type="project" value="TreeGrafter"/>
</dbReference>
<keyword evidence="2" id="KW-1133">Transmembrane helix</keyword>
<evidence type="ECO:0000256" key="2">
    <source>
        <dbReference type="ARBA" id="ARBA00022989"/>
    </source>
</evidence>
<accession>A0A813QVK4</accession>
<comment type="caution">
    <text evidence="4">The sequence shown here is derived from an EMBL/GenBank/DDBJ whole genome shotgun (WGS) entry which is preliminary data.</text>
</comment>
<dbReference type="AlphaFoldDB" id="A0A813QVK4"/>
<dbReference type="InterPro" id="IPR051634">
    <property type="entry name" value="Extended_Synaptotagmin"/>
</dbReference>
<reference evidence="4" key="1">
    <citation type="submission" date="2021-02" db="EMBL/GenBank/DDBJ databases">
        <authorList>
            <person name="Nowell W R."/>
        </authorList>
    </citation>
    <scope>NUCLEOTIDE SEQUENCE</scope>
</reference>
<dbReference type="PANTHER" id="PTHR45761:SF1">
    <property type="entry name" value="EXTENDED SYNAPTOTAGMIN-LIKE PROTEIN 2, ISOFORM C"/>
    <property type="match status" value="1"/>
</dbReference>
<dbReference type="GO" id="GO:0035091">
    <property type="term" value="F:phosphatidylinositol binding"/>
    <property type="evidence" value="ECO:0007669"/>
    <property type="project" value="TreeGrafter"/>
</dbReference>
<dbReference type="GO" id="GO:0008429">
    <property type="term" value="F:phosphatidylethanolamine binding"/>
    <property type="evidence" value="ECO:0007669"/>
    <property type="project" value="TreeGrafter"/>
</dbReference>
<dbReference type="Proteomes" id="UP000663864">
    <property type="component" value="Unassembled WGS sequence"/>
</dbReference>
<proteinExistence type="predicted"/>
<dbReference type="Pfam" id="PF17047">
    <property type="entry name" value="SMP_LBD"/>
    <property type="match status" value="1"/>
</dbReference>
<dbReference type="GO" id="GO:0005789">
    <property type="term" value="C:endoplasmic reticulum membrane"/>
    <property type="evidence" value="ECO:0007669"/>
    <property type="project" value="TreeGrafter"/>
</dbReference>
<protein>
    <recommendedName>
        <fullName evidence="3">Synaptotagmin SMP domain-containing protein</fullName>
    </recommendedName>
</protein>
<dbReference type="GO" id="GO:0031210">
    <property type="term" value="F:phosphatidylcholine binding"/>
    <property type="evidence" value="ECO:0007669"/>
    <property type="project" value="TreeGrafter"/>
</dbReference>
<evidence type="ECO:0000313" key="5">
    <source>
        <dbReference type="Proteomes" id="UP000663864"/>
    </source>
</evidence>
<gene>
    <name evidence="4" type="ORF">ZHD862_LOCUS941</name>
</gene>
<organism evidence="4 5">
    <name type="scientific">Rotaria sordida</name>
    <dbReference type="NCBI Taxonomy" id="392033"/>
    <lineage>
        <taxon>Eukaryota</taxon>
        <taxon>Metazoa</taxon>
        <taxon>Spiralia</taxon>
        <taxon>Gnathifera</taxon>
        <taxon>Rotifera</taxon>
        <taxon>Eurotatoria</taxon>
        <taxon>Bdelloidea</taxon>
        <taxon>Philodinida</taxon>
        <taxon>Philodinidae</taxon>
        <taxon>Rotaria</taxon>
    </lineage>
</organism>
<name>A0A813QVK4_9BILA</name>
<sequence>MLIVMNGGIPPRLNGIKIEIKMKYNSLKIGIKSFYLHGQLCFILKSLISKILFISALKLCFLRKSIIHFDLIDTTNLIEIPGLYNLLILSFERLLRIFLVIPSRLIIAFINSKDINQLKFPKPNVNVNLGIHDYVGTLNISINSFKNNNNSNNFVDKCNPEQSLLQININNSNNKNHLISIIEISIKTLMKEKKIGL</sequence>
<dbReference type="GO" id="GO:0005544">
    <property type="term" value="F:calcium-dependent phospholipid binding"/>
    <property type="evidence" value="ECO:0007669"/>
    <property type="project" value="TreeGrafter"/>
</dbReference>
<evidence type="ECO:0000259" key="3">
    <source>
        <dbReference type="Pfam" id="PF17047"/>
    </source>
</evidence>
<feature type="domain" description="Synaptotagmin SMP" evidence="3">
    <location>
        <begin position="16"/>
        <end position="108"/>
    </location>
</feature>
<keyword evidence="1" id="KW-0812">Transmembrane</keyword>
<dbReference type="InterPro" id="IPR039010">
    <property type="entry name" value="Synaptotagmin_SMP"/>
</dbReference>
<dbReference type="EMBL" id="CAJNOT010000015">
    <property type="protein sequence ID" value="CAF0772675.1"/>
    <property type="molecule type" value="Genomic_DNA"/>
</dbReference>
<keyword evidence="2" id="KW-0472">Membrane</keyword>
<evidence type="ECO:0000313" key="4">
    <source>
        <dbReference type="EMBL" id="CAF0772675.1"/>
    </source>
</evidence>